<dbReference type="SUPFAM" id="SSF57850">
    <property type="entry name" value="RING/U-box"/>
    <property type="match status" value="1"/>
</dbReference>
<keyword evidence="3" id="KW-0862">Zinc</keyword>
<protein>
    <recommendedName>
        <fullName evidence="6">RING-type domain-containing protein</fullName>
    </recommendedName>
</protein>
<dbReference type="KEGG" id="pno:SNOG_08941"/>
<dbReference type="EMBL" id="CP069029">
    <property type="protein sequence ID" value="QRC97278.1"/>
    <property type="molecule type" value="Genomic_DNA"/>
</dbReference>
<dbReference type="PANTHER" id="PTHR45969:SF69">
    <property type="entry name" value="FINGER DOMAIN PROTEIN, PUTATIVE (AFU_ORTHOLOGUE AFUA_3G12190)-RELATED"/>
    <property type="match status" value="1"/>
</dbReference>
<keyword evidence="2 4" id="KW-0863">Zinc-finger</keyword>
<evidence type="ECO:0000313" key="7">
    <source>
        <dbReference type="EMBL" id="QRC97278.1"/>
    </source>
</evidence>
<evidence type="ECO:0000256" key="5">
    <source>
        <dbReference type="SAM" id="MobiDB-lite"/>
    </source>
</evidence>
<dbReference type="SMART" id="SM00184">
    <property type="entry name" value="RING"/>
    <property type="match status" value="1"/>
</dbReference>
<name>A0A7U2F439_PHANO</name>
<evidence type="ECO:0000256" key="4">
    <source>
        <dbReference type="PROSITE-ProRule" id="PRU00175"/>
    </source>
</evidence>
<evidence type="ECO:0000259" key="6">
    <source>
        <dbReference type="PROSITE" id="PS50089"/>
    </source>
</evidence>
<dbReference type="Pfam" id="PF13639">
    <property type="entry name" value="zf-RING_2"/>
    <property type="match status" value="1"/>
</dbReference>
<dbReference type="GO" id="GO:0008270">
    <property type="term" value="F:zinc ion binding"/>
    <property type="evidence" value="ECO:0007669"/>
    <property type="project" value="UniProtKB-KW"/>
</dbReference>
<feature type="domain" description="RING-type" evidence="6">
    <location>
        <begin position="25"/>
        <end position="71"/>
    </location>
</feature>
<dbReference type="OrthoDB" id="3751080at2759"/>
<dbReference type="CDD" id="cd16448">
    <property type="entry name" value="RING-H2"/>
    <property type="match status" value="1"/>
</dbReference>
<proteinExistence type="predicted"/>
<evidence type="ECO:0000256" key="3">
    <source>
        <dbReference type="ARBA" id="ARBA00022833"/>
    </source>
</evidence>
<dbReference type="InterPro" id="IPR013083">
    <property type="entry name" value="Znf_RING/FYVE/PHD"/>
</dbReference>
<keyword evidence="1" id="KW-0479">Metal-binding</keyword>
<dbReference type="InterPro" id="IPR001841">
    <property type="entry name" value="Znf_RING"/>
</dbReference>
<reference evidence="8" key="1">
    <citation type="journal article" date="2021" name="BMC Genomics">
        <title>Chromosome-level genome assembly and manually-curated proteome of model necrotroph Parastagonospora nodorum Sn15 reveals a genome-wide trove of candidate effector homologs, and redundancy of virulence-related functions within an accessory chromosome.</title>
        <authorList>
            <person name="Bertazzoni S."/>
            <person name="Jones D.A.B."/>
            <person name="Phan H.T."/>
            <person name="Tan K.-C."/>
            <person name="Hane J.K."/>
        </authorList>
    </citation>
    <scope>NUCLEOTIDE SEQUENCE [LARGE SCALE GENOMIC DNA]</scope>
    <source>
        <strain evidence="8">SN15 / ATCC MYA-4574 / FGSC 10173)</strain>
    </source>
</reference>
<dbReference type="PANTHER" id="PTHR45969">
    <property type="entry name" value="RING ZINC FINGER PROTEIN-RELATED"/>
    <property type="match status" value="1"/>
</dbReference>
<dbReference type="AlphaFoldDB" id="A0A7U2F439"/>
<sequence>MDNTHLPINDTNACRFLEGLEVLECVICLQPYGVDRPPITLPTCHHLFHYHCIKQWISTANTTHNQCPTCRAVMFEDEDPPLEDADRISLEFRHGRLEEELERLERFVFAARLGRLQNSSSFDAHDALNSVRTQSTADSVVGSHTRLHQQPQAGNTPTNNPAGGNFAAPPSRFQSTRHGDSRSLIRTPSRRIPLPPAVATIVARGPPVNRPATLDMRRVNHGPQTSLPVARVTNFGHEYSSIALSWVSPAVSNEATLGRFEYLELPDDSFLWSQLTVPHDVDHHRPPWNNVRGRWPYQYMAHLRPYPNDPNDPGLYSLAQAVVNERWRWMRTRGTPDPDRLVEEYSVEGLRRDLGC</sequence>
<feature type="region of interest" description="Disordered" evidence="5">
    <location>
        <begin position="133"/>
        <end position="189"/>
    </location>
</feature>
<dbReference type="Proteomes" id="UP000663193">
    <property type="component" value="Chromosome 7"/>
</dbReference>
<evidence type="ECO:0000256" key="1">
    <source>
        <dbReference type="ARBA" id="ARBA00022723"/>
    </source>
</evidence>
<organism evidence="7 8">
    <name type="scientific">Phaeosphaeria nodorum (strain SN15 / ATCC MYA-4574 / FGSC 10173)</name>
    <name type="common">Glume blotch fungus</name>
    <name type="synonym">Parastagonospora nodorum</name>
    <dbReference type="NCBI Taxonomy" id="321614"/>
    <lineage>
        <taxon>Eukaryota</taxon>
        <taxon>Fungi</taxon>
        <taxon>Dikarya</taxon>
        <taxon>Ascomycota</taxon>
        <taxon>Pezizomycotina</taxon>
        <taxon>Dothideomycetes</taxon>
        <taxon>Pleosporomycetidae</taxon>
        <taxon>Pleosporales</taxon>
        <taxon>Pleosporineae</taxon>
        <taxon>Phaeosphaeriaceae</taxon>
        <taxon>Parastagonospora</taxon>
    </lineage>
</organism>
<dbReference type="RefSeq" id="XP_001799245.1">
    <property type="nucleotide sequence ID" value="XM_001799193.1"/>
</dbReference>
<dbReference type="VEuPathDB" id="FungiDB:JI435_089410"/>
<dbReference type="PROSITE" id="PS50089">
    <property type="entry name" value="ZF_RING_2"/>
    <property type="match status" value="1"/>
</dbReference>
<evidence type="ECO:0000313" key="8">
    <source>
        <dbReference type="Proteomes" id="UP000663193"/>
    </source>
</evidence>
<dbReference type="Gene3D" id="3.30.40.10">
    <property type="entry name" value="Zinc/RING finger domain, C3HC4 (zinc finger)"/>
    <property type="match status" value="1"/>
</dbReference>
<keyword evidence="8" id="KW-1185">Reference proteome</keyword>
<accession>A0A7U2F439</accession>
<evidence type="ECO:0000256" key="2">
    <source>
        <dbReference type="ARBA" id="ARBA00022771"/>
    </source>
</evidence>
<feature type="compositionally biased region" description="Low complexity" evidence="5">
    <location>
        <begin position="153"/>
        <end position="165"/>
    </location>
</feature>
<gene>
    <name evidence="7" type="ORF">JI435_089410</name>
</gene>